<feature type="binding site" evidence="6">
    <location>
        <position position="317"/>
    </location>
    <ligand>
        <name>(6R)-5,10-methylene-5,6,7,8-tetrahydrofolate</name>
        <dbReference type="ChEBI" id="CHEBI:15636"/>
    </ligand>
</feature>
<dbReference type="EC" id="2.1.1.45" evidence="1 6"/>
<reference evidence="10" key="3">
    <citation type="journal article" date="2021" name="PeerJ">
        <title>Extensive microbial diversity within the chicken gut microbiome revealed by metagenomics and culture.</title>
        <authorList>
            <person name="Gilroy R."/>
            <person name="Ravi A."/>
            <person name="Getino M."/>
            <person name="Pursley I."/>
            <person name="Horton D.L."/>
            <person name="Alikhan N.F."/>
            <person name="Baker D."/>
            <person name="Gharbi K."/>
            <person name="Hall N."/>
            <person name="Watson M."/>
            <person name="Adriaenssens E.M."/>
            <person name="Foster-Nyarko E."/>
            <person name="Jarju S."/>
            <person name="Secka A."/>
            <person name="Antonio M."/>
            <person name="Oren A."/>
            <person name="Chaudhuri R.R."/>
            <person name="La Ragione R."/>
            <person name="Hildebrand F."/>
            <person name="Pallen M.J."/>
        </authorList>
    </citation>
    <scope>NUCLEOTIDE SEQUENCE</scope>
    <source>
        <strain evidence="10">CHK149-3286</strain>
    </source>
</reference>
<keyword evidence="5 6" id="KW-0545">Nucleotide biosynthesis</keyword>
<feature type="domain" description="Thymidylate synthase/dCMP hydroxymethylase" evidence="8">
    <location>
        <begin position="7"/>
        <end position="318"/>
    </location>
</feature>
<feature type="binding site" evidence="6">
    <location>
        <begin position="181"/>
        <end position="182"/>
    </location>
    <ligand>
        <name>dUMP</name>
        <dbReference type="ChEBI" id="CHEBI:246422"/>
        <note>ligand shared between dimeric partners</note>
    </ligand>
</feature>
<feature type="binding site" description="in other chain" evidence="6">
    <location>
        <position position="26"/>
    </location>
    <ligand>
        <name>dUMP</name>
        <dbReference type="ChEBI" id="CHEBI:246422"/>
        <note>ligand shared between dimeric partners</note>
    </ligand>
</feature>
<dbReference type="InterPro" id="IPR045097">
    <property type="entry name" value="Thymidate_synth/dCMP_Mease"/>
</dbReference>
<keyword evidence="4 6" id="KW-0808">Transferase</keyword>
<evidence type="ECO:0000313" key="13">
    <source>
        <dbReference type="Proteomes" id="UP000321040"/>
    </source>
</evidence>
<dbReference type="SUPFAM" id="SSF55831">
    <property type="entry name" value="Thymidylate synthase/dCMP hydroxymethylase"/>
    <property type="match status" value="1"/>
</dbReference>
<evidence type="ECO:0000256" key="6">
    <source>
        <dbReference type="HAMAP-Rule" id="MF_00008"/>
    </source>
</evidence>
<dbReference type="RefSeq" id="WP_061854677.1">
    <property type="nucleotide sequence ID" value="NZ_BKAQ01000006.1"/>
</dbReference>
<dbReference type="InterPro" id="IPR000398">
    <property type="entry name" value="Thymidylate_synthase"/>
</dbReference>
<comment type="function">
    <text evidence="6">Catalyzes the reductive methylation of 2'-deoxyuridine-5'-monophosphate (dUMP) to 2'-deoxythymidine-5'-monophosphate (dTMP) while utilizing 5,10-methylenetetrahydrofolate (mTHF) as the methyl donor and reductant in the reaction, yielding dihydrofolate (DHF) as a by-product. This enzymatic reaction provides an intracellular de novo source of dTMP, an essential precursor for DNA biosynthesis.</text>
</comment>
<dbReference type="EMBL" id="DYVT01000129">
    <property type="protein sequence ID" value="HJF68882.1"/>
    <property type="molecule type" value="Genomic_DNA"/>
</dbReference>
<comment type="caution">
    <text evidence="11">The sequence shown here is derived from an EMBL/GenBank/DDBJ whole genome shotgun (WGS) entry which is preliminary data.</text>
</comment>
<protein>
    <recommendedName>
        <fullName evidence="1 6">Thymidylate synthase</fullName>
        <shortName evidence="6">TS</shortName>
        <shortName evidence="6">TSase</shortName>
        <ecNumber evidence="1 6">2.1.1.45</ecNumber>
    </recommendedName>
</protein>
<evidence type="ECO:0000313" key="10">
    <source>
        <dbReference type="EMBL" id="HJF68882.1"/>
    </source>
</evidence>
<reference evidence="11 12" key="1">
    <citation type="submission" date="2016-02" db="EMBL/GenBank/DDBJ databases">
        <title>Draft genome sequence of hydrocarbon degrading Staphylococcus saprophyticus Strain CNV2, isolated from crude-oil contaminated soil from Noonmati Oil Refinery, Guwahati, Assam, India.</title>
        <authorList>
            <person name="Mukherjee A."/>
            <person name="Chettri B."/>
            <person name="Langpoklakpam J."/>
            <person name="Singh A.K."/>
            <person name="Chattopadhyay D.J."/>
        </authorList>
    </citation>
    <scope>NUCLEOTIDE SEQUENCE [LARGE SCALE GENOMIC DNA]</scope>
    <source>
        <strain evidence="11 12">CNV2</strain>
    </source>
</reference>
<dbReference type="GeneID" id="69905412"/>
<feature type="active site" evidence="7">
    <location>
        <position position="201"/>
    </location>
</feature>
<dbReference type="HAMAP" id="MF_00008">
    <property type="entry name" value="Thymidy_synth_bact"/>
    <property type="match status" value="1"/>
</dbReference>
<dbReference type="EMBL" id="BKAQ01000006">
    <property type="protein sequence ID" value="GEP81712.1"/>
    <property type="molecule type" value="Genomic_DNA"/>
</dbReference>
<dbReference type="KEGG" id="skl:C7J89_08655"/>
<dbReference type="GO" id="GO:0004799">
    <property type="term" value="F:thymidylate synthase activity"/>
    <property type="evidence" value="ECO:0007669"/>
    <property type="project" value="UniProtKB-UniRule"/>
</dbReference>
<dbReference type="InterPro" id="IPR023451">
    <property type="entry name" value="Thymidate_synth/dCMP_Mease_dom"/>
</dbReference>
<dbReference type="AlphaFoldDB" id="A0A151A5I9"/>
<keyword evidence="3 6" id="KW-0489">Methyltransferase</keyword>
<dbReference type="Proteomes" id="UP000075418">
    <property type="component" value="Unassembled WGS sequence"/>
</dbReference>
<evidence type="ECO:0000256" key="1">
    <source>
        <dbReference type="ARBA" id="ARBA00011947"/>
    </source>
</evidence>
<feature type="binding site" description="in other chain" evidence="6">
    <location>
        <begin position="262"/>
        <end position="264"/>
    </location>
    <ligand>
        <name>dUMP</name>
        <dbReference type="ChEBI" id="CHEBI:246422"/>
        <note>ligand shared between dimeric partners</note>
    </ligand>
</feature>
<dbReference type="NCBIfam" id="NF002496">
    <property type="entry name" value="PRK01827.1-2"/>
    <property type="match status" value="1"/>
</dbReference>
<dbReference type="PANTHER" id="PTHR11548:SF9">
    <property type="entry name" value="THYMIDYLATE SYNTHASE"/>
    <property type="match status" value="1"/>
</dbReference>
<comment type="similarity">
    <text evidence="6">Belongs to the thymidylate synthase family. Bacterial-type ThyA subfamily.</text>
</comment>
<dbReference type="InterPro" id="IPR036926">
    <property type="entry name" value="Thymidate_synth/dCMP_Mease_sf"/>
</dbReference>
<proteinExistence type="inferred from homology"/>
<comment type="pathway">
    <text evidence="6">Pyrimidine metabolism; dTTP biosynthesis.</text>
</comment>
<sequence length="318" mass="36727">MLNAFDKAYHDLCEEVLEIGKSKDDRTHTGTISKFGHQLRFDLSKGFPLLTTKKVSFKLVATELLWFIKGDTNIKYLLQYKNNIWNEWAFEKYIKSDDYHGPDMTDFGHRAQSDENFNALYKEEMAKFKQQILEDDTFAEKYGDLGNVYGKQWRDWQDKDGNHIDQLANVIEQIKQNPNSRRHIVSAWNPAEIDTMALPPCHTMFQFYVQDGKLSCQLYQRSADIFLGVPFNIASYSLLTHLIANECGLEVGEFVHTFGDAHIYSNHMDAIETQLERDSFAAPTIKINSDKSIFDINYEDLTLENYESHPAIKAPIAV</sequence>
<name>A0A151A5I9_9STAP</name>
<dbReference type="Pfam" id="PF00303">
    <property type="entry name" value="Thymidylat_synt"/>
    <property type="match status" value="1"/>
</dbReference>
<dbReference type="GO" id="GO:0032259">
    <property type="term" value="P:methylation"/>
    <property type="evidence" value="ECO:0007669"/>
    <property type="project" value="UniProtKB-KW"/>
</dbReference>
<comment type="subunit">
    <text evidence="6">Homodimer.</text>
</comment>
<keyword evidence="2 6" id="KW-0963">Cytoplasm</keyword>
<organism evidence="11 12">
    <name type="scientific">Staphylococcus kloosii</name>
    <dbReference type="NCBI Taxonomy" id="29384"/>
    <lineage>
        <taxon>Bacteria</taxon>
        <taxon>Bacillati</taxon>
        <taxon>Bacillota</taxon>
        <taxon>Bacilli</taxon>
        <taxon>Bacillales</taxon>
        <taxon>Staphylococcaceae</taxon>
        <taxon>Staphylococcus</taxon>
    </lineage>
</organism>
<dbReference type="Proteomes" id="UP000321040">
    <property type="component" value="Unassembled WGS sequence"/>
</dbReference>
<dbReference type="GO" id="GO:0005829">
    <property type="term" value="C:cytosol"/>
    <property type="evidence" value="ECO:0007669"/>
    <property type="project" value="TreeGrafter"/>
</dbReference>
<dbReference type="EMBL" id="LUGM01000002">
    <property type="protein sequence ID" value="KYH14505.1"/>
    <property type="molecule type" value="Genomic_DNA"/>
</dbReference>
<evidence type="ECO:0000259" key="8">
    <source>
        <dbReference type="Pfam" id="PF00303"/>
    </source>
</evidence>
<dbReference type="GO" id="GO:0006235">
    <property type="term" value="P:dTTP biosynthetic process"/>
    <property type="evidence" value="ECO:0007669"/>
    <property type="project" value="UniProtKB-UniRule"/>
</dbReference>
<dbReference type="CDD" id="cd00351">
    <property type="entry name" value="TS_Pyrimidine_HMase"/>
    <property type="match status" value="1"/>
</dbReference>
<evidence type="ECO:0000313" key="12">
    <source>
        <dbReference type="Proteomes" id="UP000075418"/>
    </source>
</evidence>
<evidence type="ECO:0000256" key="2">
    <source>
        <dbReference type="ARBA" id="ARBA00022490"/>
    </source>
</evidence>
<evidence type="ECO:0000313" key="9">
    <source>
        <dbReference type="EMBL" id="GEP81712.1"/>
    </source>
</evidence>
<dbReference type="PANTHER" id="PTHR11548">
    <property type="entry name" value="THYMIDYLATE SYNTHASE 1"/>
    <property type="match status" value="1"/>
</dbReference>
<comment type="caution">
    <text evidence="6">Lacks conserved residue(s) required for the propagation of feature annotation.</text>
</comment>
<dbReference type="PROSITE" id="PS00091">
    <property type="entry name" value="THYMIDYLATE_SYNTHASE"/>
    <property type="match status" value="1"/>
</dbReference>
<dbReference type="Gene3D" id="3.30.572.10">
    <property type="entry name" value="Thymidylate synthase/dCMP hydroxymethylase domain"/>
    <property type="match status" value="1"/>
</dbReference>
<dbReference type="UniPathway" id="UPA00575"/>
<accession>A0A151A5I9</accession>
<evidence type="ECO:0000256" key="5">
    <source>
        <dbReference type="ARBA" id="ARBA00022727"/>
    </source>
</evidence>
<reference evidence="10" key="4">
    <citation type="submission" date="2021-09" db="EMBL/GenBank/DDBJ databases">
        <authorList>
            <person name="Gilroy R."/>
        </authorList>
    </citation>
    <scope>NUCLEOTIDE SEQUENCE</scope>
    <source>
        <strain evidence="10">CHK149-3286</strain>
    </source>
</reference>
<dbReference type="InterPro" id="IPR020940">
    <property type="entry name" value="Thymidylate_synthase_AS"/>
</dbReference>
<keyword evidence="13" id="KW-1185">Reference proteome</keyword>
<evidence type="ECO:0000256" key="3">
    <source>
        <dbReference type="ARBA" id="ARBA00022603"/>
    </source>
</evidence>
<dbReference type="Proteomes" id="UP000706163">
    <property type="component" value="Unassembled WGS sequence"/>
</dbReference>
<dbReference type="GO" id="GO:0006231">
    <property type="term" value="P:dTMP biosynthetic process"/>
    <property type="evidence" value="ECO:0007669"/>
    <property type="project" value="UniProtKB-UniRule"/>
</dbReference>
<dbReference type="PRINTS" id="PR00108">
    <property type="entry name" value="THYMDSNTHASE"/>
</dbReference>
<feature type="binding site" description="in other chain" evidence="6">
    <location>
        <position position="232"/>
    </location>
    <ligand>
        <name>dUMP</name>
        <dbReference type="ChEBI" id="CHEBI:246422"/>
        <note>ligand shared between dimeric partners</note>
    </ligand>
</feature>
<feature type="binding site" evidence="6">
    <location>
        <position position="224"/>
    </location>
    <ligand>
        <name>(6R)-5,10-methylene-5,6,7,8-tetrahydrofolate</name>
        <dbReference type="ChEBI" id="CHEBI:15636"/>
    </ligand>
</feature>
<dbReference type="NCBIfam" id="TIGR03284">
    <property type="entry name" value="thym_sym"/>
    <property type="match status" value="1"/>
</dbReference>
<comment type="subcellular location">
    <subcellularLocation>
        <location evidence="6">Cytoplasm</location>
    </subcellularLocation>
</comment>
<evidence type="ECO:0000256" key="7">
    <source>
        <dbReference type="PROSITE-ProRule" id="PRU10016"/>
    </source>
</evidence>
<gene>
    <name evidence="6 9" type="primary">thyA</name>
    <name evidence="11" type="ORF">A0131_06920</name>
    <name evidence="10" type="ORF">K8V85_11260</name>
    <name evidence="9" type="ORF">SKL01_08900</name>
</gene>
<reference evidence="9 13" key="2">
    <citation type="submission" date="2019-07" db="EMBL/GenBank/DDBJ databases">
        <title>Whole genome shotgun sequence of Staphylococcus kloosii NBRC 109624.</title>
        <authorList>
            <person name="Hosoyama A."/>
            <person name="Uohara A."/>
            <person name="Ohji S."/>
            <person name="Ichikawa N."/>
        </authorList>
    </citation>
    <scope>NUCLEOTIDE SEQUENCE [LARGE SCALE GENOMIC DNA]</scope>
    <source>
        <strain evidence="9 13">NBRC 109624</strain>
    </source>
</reference>
<dbReference type="OrthoDB" id="9774633at2"/>
<comment type="catalytic activity">
    <reaction evidence="6">
        <text>dUMP + (6R)-5,10-methylene-5,6,7,8-tetrahydrofolate = 7,8-dihydrofolate + dTMP</text>
        <dbReference type="Rhea" id="RHEA:12104"/>
        <dbReference type="ChEBI" id="CHEBI:15636"/>
        <dbReference type="ChEBI" id="CHEBI:57451"/>
        <dbReference type="ChEBI" id="CHEBI:63528"/>
        <dbReference type="ChEBI" id="CHEBI:246422"/>
        <dbReference type="EC" id="2.1.1.45"/>
    </reaction>
</comment>
<accession>A0A2T4R995</accession>
<feature type="active site" description="Nucleophile" evidence="6">
    <location>
        <position position="201"/>
    </location>
</feature>
<evidence type="ECO:0000256" key="4">
    <source>
        <dbReference type="ARBA" id="ARBA00022679"/>
    </source>
</evidence>
<feature type="binding site" description="in other chain" evidence="6">
    <location>
        <begin position="221"/>
        <end position="224"/>
    </location>
    <ligand>
        <name>dUMP</name>
        <dbReference type="ChEBI" id="CHEBI:246422"/>
        <note>ligand shared between dimeric partners</note>
    </ligand>
</feature>
<evidence type="ECO:0000313" key="11">
    <source>
        <dbReference type="EMBL" id="KYH14505.1"/>
    </source>
</evidence>